<dbReference type="AlphaFoldDB" id="A0A368KXK3"/>
<feature type="domain" description="DUF447" evidence="2">
    <location>
        <begin position="134"/>
        <end position="184"/>
    </location>
</feature>
<dbReference type="Pfam" id="PF04289">
    <property type="entry name" value="DUF447_N"/>
    <property type="match status" value="1"/>
</dbReference>
<comment type="caution">
    <text evidence="3">The sequence shown here is derived from an EMBL/GenBank/DDBJ whole genome shotgun (WGS) entry which is preliminary data.</text>
</comment>
<dbReference type="Pfam" id="PF20766">
    <property type="entry name" value="DUF447_C"/>
    <property type="match status" value="1"/>
</dbReference>
<dbReference type="RefSeq" id="WP_114366926.1">
    <property type="nucleotide sequence ID" value="NZ_QPEX01000010.1"/>
</dbReference>
<protein>
    <submittedName>
        <fullName evidence="3">DUF447 family protein</fullName>
    </submittedName>
</protein>
<organism evidence="3 4">
    <name type="scientific">Bremerella cremea</name>
    <dbReference type="NCBI Taxonomy" id="1031537"/>
    <lineage>
        <taxon>Bacteria</taxon>
        <taxon>Pseudomonadati</taxon>
        <taxon>Planctomycetota</taxon>
        <taxon>Planctomycetia</taxon>
        <taxon>Pirellulales</taxon>
        <taxon>Pirellulaceae</taxon>
        <taxon>Bremerella</taxon>
    </lineage>
</organism>
<dbReference type="SUPFAM" id="SSF50475">
    <property type="entry name" value="FMN-binding split barrel"/>
    <property type="match status" value="1"/>
</dbReference>
<dbReference type="InterPro" id="IPR007386">
    <property type="entry name" value="DUF447_N"/>
</dbReference>
<dbReference type="OrthoDB" id="2112021at2"/>
<evidence type="ECO:0000313" key="4">
    <source>
        <dbReference type="Proteomes" id="UP000253562"/>
    </source>
</evidence>
<accession>A0A368KXK3</accession>
<evidence type="ECO:0000259" key="1">
    <source>
        <dbReference type="Pfam" id="PF04289"/>
    </source>
</evidence>
<dbReference type="EMBL" id="QPEX01000010">
    <property type="protein sequence ID" value="RCS53862.1"/>
    <property type="molecule type" value="Genomic_DNA"/>
</dbReference>
<gene>
    <name evidence="3" type="ORF">DTL42_01450</name>
</gene>
<sequence length="202" mass="22245">MSLAPLRIVEGMLTTENADGTVNVAPMGPKVDESFTRFLLRPFPGSRTYENLLQARKATFHVTDDVAMIAQAAVGELLTEPTFIPTEMPGYHVLANCCRWYQLEAVEVETTGERAALTCRVVAGGRQRDYFGLNRAKHAVLELAILATRVHLLPGEEIDQTIGMLTPWVEKTGGQAEIEAFAFLQNVIAERRNAENGARESS</sequence>
<name>A0A368KXK3_9BACT</name>
<dbReference type="InterPro" id="IPR049288">
    <property type="entry name" value="DUF447_C"/>
</dbReference>
<reference evidence="3 4" key="1">
    <citation type="submission" date="2018-07" db="EMBL/GenBank/DDBJ databases">
        <title>Comparative genomes isolates from brazilian mangrove.</title>
        <authorList>
            <person name="De Araujo J.E."/>
            <person name="Taketani R.G."/>
            <person name="Silva M.C.P."/>
            <person name="Lourenco M.V."/>
            <person name="Oliveira V.M."/>
            <person name="Andreote F.D."/>
        </authorList>
    </citation>
    <scope>NUCLEOTIDE SEQUENCE [LARGE SCALE GENOMIC DNA]</scope>
    <source>
        <strain evidence="3 4">HEX PRIS-MGV</strain>
    </source>
</reference>
<feature type="domain" description="DUF447" evidence="1">
    <location>
        <begin position="10"/>
        <end position="125"/>
    </location>
</feature>
<dbReference type="Gene3D" id="2.30.110.10">
    <property type="entry name" value="Electron Transport, Fmn-binding Protein, Chain A"/>
    <property type="match status" value="1"/>
</dbReference>
<evidence type="ECO:0000313" key="3">
    <source>
        <dbReference type="EMBL" id="RCS53862.1"/>
    </source>
</evidence>
<proteinExistence type="predicted"/>
<evidence type="ECO:0000259" key="2">
    <source>
        <dbReference type="Pfam" id="PF20766"/>
    </source>
</evidence>
<dbReference type="InterPro" id="IPR012349">
    <property type="entry name" value="Split_barrel_FMN-bd"/>
</dbReference>
<dbReference type="Gene3D" id="1.20.58.290">
    <property type="entry name" value="Hypothetical membrane protein ta0354_69_121"/>
    <property type="match status" value="1"/>
</dbReference>
<dbReference type="Proteomes" id="UP000253562">
    <property type="component" value="Unassembled WGS sequence"/>
</dbReference>